<proteinExistence type="predicted"/>
<evidence type="ECO:0000259" key="4">
    <source>
        <dbReference type="Pfam" id="PF01717"/>
    </source>
</evidence>
<dbReference type="EMBL" id="PGVG01000036">
    <property type="protein sequence ID" value="PJG51476.1"/>
    <property type="molecule type" value="Genomic_DNA"/>
</dbReference>
<organism evidence="5 6">
    <name type="scientific">Bradyrhizobium forestalis</name>
    <dbReference type="NCBI Taxonomy" id="1419263"/>
    <lineage>
        <taxon>Bacteria</taxon>
        <taxon>Pseudomonadati</taxon>
        <taxon>Pseudomonadota</taxon>
        <taxon>Alphaproteobacteria</taxon>
        <taxon>Hyphomicrobiales</taxon>
        <taxon>Nitrobacteraceae</taxon>
        <taxon>Bradyrhizobium</taxon>
    </lineage>
</organism>
<dbReference type="CDD" id="cd03311">
    <property type="entry name" value="CIMS_C_terminal_like"/>
    <property type="match status" value="1"/>
</dbReference>
<keyword evidence="6" id="KW-1185">Reference proteome</keyword>
<keyword evidence="2" id="KW-0479">Metal-binding</keyword>
<comment type="cofactor">
    <cofactor evidence="1">
        <name>Zn(2+)</name>
        <dbReference type="ChEBI" id="CHEBI:29105"/>
    </cofactor>
</comment>
<sequence>MLHPLTTQLVGSYTKPTWLIKHNEIYRLGGRAWLIESDLLEGAQADVARLSIYDQEKAGMDLLTDGEPWRSAWDRHFISRLGGLNIARPANIVVPPSEIDTVKFKEEGEWSREDDDGLPRVVGPIEWLEPITVKELEFAKRQTGRPLKTQIVGPFTVIDRLADEYYHDELELAMAVAAALNKELLALEKAGAAVLHIDDPVMHSRFSRSKRLGIAPIERMIEGLTRPTTVHVCYGYAYSKESKAPSPTYPELLELLASVKGLTAMSIEYEQPRHQPDLLRHCGDKHVVLGLLDLGTTNIETPEHIASRIRDALEVIPPERLHPSSDCGMWHLPREVAFGKIRALVRGTDIVRRELGLPTSWPMTCS</sequence>
<dbReference type="InterPro" id="IPR038071">
    <property type="entry name" value="UROD/MetE-like_sf"/>
</dbReference>
<comment type="caution">
    <text evidence="5">The sequence shown here is derived from an EMBL/GenBank/DDBJ whole genome shotgun (WGS) entry which is preliminary data.</text>
</comment>
<evidence type="ECO:0000256" key="3">
    <source>
        <dbReference type="ARBA" id="ARBA00022833"/>
    </source>
</evidence>
<name>A0A2M8R0Z1_9BRAD</name>
<keyword evidence="3" id="KW-0862">Zinc</keyword>
<dbReference type="OrthoDB" id="244285at2"/>
<dbReference type="AlphaFoldDB" id="A0A2M8R0Z1"/>
<protein>
    <recommendedName>
        <fullName evidence="4">Cobalamin-independent methionine synthase MetE C-terminal/archaeal domain-containing protein</fullName>
    </recommendedName>
</protein>
<evidence type="ECO:0000313" key="6">
    <source>
        <dbReference type="Proteomes" id="UP000231194"/>
    </source>
</evidence>
<dbReference type="InterPro" id="IPR002629">
    <property type="entry name" value="Met_Synth_C/arc"/>
</dbReference>
<dbReference type="Proteomes" id="UP000231194">
    <property type="component" value="Unassembled WGS sequence"/>
</dbReference>
<evidence type="ECO:0000256" key="2">
    <source>
        <dbReference type="ARBA" id="ARBA00022723"/>
    </source>
</evidence>
<dbReference type="Pfam" id="PF01717">
    <property type="entry name" value="Meth_synt_2"/>
    <property type="match status" value="1"/>
</dbReference>
<reference evidence="5 6" key="1">
    <citation type="submission" date="2017-11" db="EMBL/GenBank/DDBJ databases">
        <title>Bradyrhizobium forestalis sp. nov., an efficient nitrogen-fixing bacterium isolated from nodules of forest legume species in the Amazon.</title>
        <authorList>
            <person name="Costa E.M."/>
            <person name="Guimaraes A."/>
            <person name="Carvalho T.S."/>
            <person name="Rodrigues T.L."/>
            <person name="Ribeiro P.R.A."/>
            <person name="Lebbe L."/>
            <person name="Willems A."/>
            <person name="Moreira F.M.S."/>
        </authorList>
    </citation>
    <scope>NUCLEOTIDE SEQUENCE [LARGE SCALE GENOMIC DNA]</scope>
    <source>
        <strain evidence="5 6">INPA54B</strain>
    </source>
</reference>
<gene>
    <name evidence="5" type="ORF">CVM73_30800</name>
</gene>
<evidence type="ECO:0000313" key="5">
    <source>
        <dbReference type="EMBL" id="PJG51476.1"/>
    </source>
</evidence>
<feature type="domain" description="Cobalamin-independent methionine synthase MetE C-terminal/archaeal" evidence="4">
    <location>
        <begin position="35"/>
        <end position="346"/>
    </location>
</feature>
<evidence type="ECO:0000256" key="1">
    <source>
        <dbReference type="ARBA" id="ARBA00001947"/>
    </source>
</evidence>
<dbReference type="GO" id="GO:0003871">
    <property type="term" value="F:5-methyltetrahydropteroyltriglutamate-homocysteine S-methyltransferase activity"/>
    <property type="evidence" value="ECO:0007669"/>
    <property type="project" value="InterPro"/>
</dbReference>
<dbReference type="PANTHER" id="PTHR30519">
    <property type="entry name" value="5-METHYLTETRAHYDROPTEROYLTRIGLUTAMATE--HOMOCYSTEINE METHYLTRANSFERASE"/>
    <property type="match status" value="1"/>
</dbReference>
<dbReference type="RefSeq" id="WP_100235521.1">
    <property type="nucleotide sequence ID" value="NZ_PGVG01000036.1"/>
</dbReference>
<dbReference type="Gene3D" id="3.20.20.210">
    <property type="match status" value="1"/>
</dbReference>
<accession>A0A2M8R0Z1</accession>
<dbReference type="GO" id="GO:0009086">
    <property type="term" value="P:methionine biosynthetic process"/>
    <property type="evidence" value="ECO:0007669"/>
    <property type="project" value="InterPro"/>
</dbReference>
<dbReference type="GO" id="GO:0008270">
    <property type="term" value="F:zinc ion binding"/>
    <property type="evidence" value="ECO:0007669"/>
    <property type="project" value="InterPro"/>
</dbReference>
<dbReference type="SUPFAM" id="SSF51726">
    <property type="entry name" value="UROD/MetE-like"/>
    <property type="match status" value="1"/>
</dbReference>